<dbReference type="GeneID" id="13283830"/>
<gene>
    <name evidence="2" type="ORF">LEMA_P103890.1</name>
</gene>
<dbReference type="HOGENOM" id="CLU_084275_0_1_1"/>
<sequence length="251" mass="27191">MHFLQALIVASSAALIAAAPAPEPINIGLDDVILYGKGRYAIVKRSEVDEIQKIRESGVLPPKPTELEEGMFVVAGGKNKSVEGQAVAAEKRDGERLIIPNPHQRFLGWDVIMSSVTKGGPEKTRVTVTSGYSIANSLAVGMSSEVKLIQDFLSVTTKIDYTQTWTSDQTQQFSAEVPAGKYGAFVSNAWTDRESGNVWKGKIGEEGSLTPYQADSFTSKSYGNLNWVDGMITLCVQDKMPMPRCIGEGTL</sequence>
<dbReference type="InParanoid" id="E5A0W2"/>
<dbReference type="eggNOG" id="ENOG502SPRR">
    <property type="taxonomic scope" value="Eukaryota"/>
</dbReference>
<proteinExistence type="predicted"/>
<evidence type="ECO:0000313" key="2">
    <source>
        <dbReference type="EMBL" id="CBX97258.1"/>
    </source>
</evidence>
<evidence type="ECO:0008006" key="4">
    <source>
        <dbReference type="Google" id="ProtNLM"/>
    </source>
</evidence>
<dbReference type="EMBL" id="FP929131">
    <property type="protein sequence ID" value="CBX97258.1"/>
    <property type="molecule type" value="Genomic_DNA"/>
</dbReference>
<dbReference type="RefSeq" id="XP_003840737.1">
    <property type="nucleotide sequence ID" value="XM_003840689.1"/>
</dbReference>
<dbReference type="OrthoDB" id="4831122at2759"/>
<evidence type="ECO:0000313" key="3">
    <source>
        <dbReference type="Proteomes" id="UP000002668"/>
    </source>
</evidence>
<dbReference type="Proteomes" id="UP000002668">
    <property type="component" value="Genome"/>
</dbReference>
<reference evidence="3" key="1">
    <citation type="journal article" date="2011" name="Nat. Commun.">
        <title>Effector diversification within compartments of the Leptosphaeria maculans genome affected by Repeat-Induced Point mutations.</title>
        <authorList>
            <person name="Rouxel T."/>
            <person name="Grandaubert J."/>
            <person name="Hane J.K."/>
            <person name="Hoede C."/>
            <person name="van de Wouw A.P."/>
            <person name="Couloux A."/>
            <person name="Dominguez V."/>
            <person name="Anthouard V."/>
            <person name="Bally P."/>
            <person name="Bourras S."/>
            <person name="Cozijnsen A.J."/>
            <person name="Ciuffetti L.M."/>
            <person name="Degrave A."/>
            <person name="Dilmaghani A."/>
            <person name="Duret L."/>
            <person name="Fudal I."/>
            <person name="Goodwin S.B."/>
            <person name="Gout L."/>
            <person name="Glaser N."/>
            <person name="Linglin J."/>
            <person name="Kema G.H.J."/>
            <person name="Lapalu N."/>
            <person name="Lawrence C.B."/>
            <person name="May K."/>
            <person name="Meyer M."/>
            <person name="Ollivier B."/>
            <person name="Poulain J."/>
            <person name="Schoch C.L."/>
            <person name="Simon A."/>
            <person name="Spatafora J.W."/>
            <person name="Stachowiak A."/>
            <person name="Turgeon B.G."/>
            <person name="Tyler B.M."/>
            <person name="Vincent D."/>
            <person name="Weissenbach J."/>
            <person name="Amselem J."/>
            <person name="Quesneville H."/>
            <person name="Oliver R.P."/>
            <person name="Wincker P."/>
            <person name="Balesdent M.-H."/>
            <person name="Howlett B.J."/>
        </authorList>
    </citation>
    <scope>NUCLEOTIDE SEQUENCE [LARGE SCALE GENOMIC DNA]</scope>
    <source>
        <strain evidence="3">JN3 / isolate v23.1.3 / race Av1-4-5-6-7-8</strain>
    </source>
</reference>
<feature type="chain" id="PRO_5003195023" description="Celp0028 effector like protein" evidence="1">
    <location>
        <begin position="19"/>
        <end position="251"/>
    </location>
</feature>
<keyword evidence="3" id="KW-1185">Reference proteome</keyword>
<evidence type="ECO:0000256" key="1">
    <source>
        <dbReference type="SAM" id="SignalP"/>
    </source>
</evidence>
<dbReference type="AlphaFoldDB" id="E5A0W2"/>
<feature type="signal peptide" evidence="1">
    <location>
        <begin position="1"/>
        <end position="18"/>
    </location>
</feature>
<accession>E5A0W2</accession>
<name>E5A0W2_LEPMJ</name>
<protein>
    <recommendedName>
        <fullName evidence="4">Celp0028 effector like protein</fullName>
    </recommendedName>
</protein>
<keyword evidence="1" id="KW-0732">Signal</keyword>
<dbReference type="OMA" id="YPLKRCV"/>
<organism evidence="3">
    <name type="scientific">Leptosphaeria maculans (strain JN3 / isolate v23.1.3 / race Av1-4-5-6-7-8)</name>
    <name type="common">Blackleg fungus</name>
    <name type="synonym">Phoma lingam</name>
    <dbReference type="NCBI Taxonomy" id="985895"/>
    <lineage>
        <taxon>Eukaryota</taxon>
        <taxon>Fungi</taxon>
        <taxon>Dikarya</taxon>
        <taxon>Ascomycota</taxon>
        <taxon>Pezizomycotina</taxon>
        <taxon>Dothideomycetes</taxon>
        <taxon>Pleosporomycetidae</taxon>
        <taxon>Pleosporales</taxon>
        <taxon>Pleosporineae</taxon>
        <taxon>Leptosphaeriaceae</taxon>
        <taxon>Plenodomus</taxon>
        <taxon>Plenodomus lingam/Leptosphaeria maculans species complex</taxon>
    </lineage>
</organism>
<dbReference type="VEuPathDB" id="FungiDB:LEMA_P103890.1"/>